<dbReference type="Pfam" id="PF00831">
    <property type="entry name" value="Ribosomal_L29"/>
    <property type="match status" value="1"/>
</dbReference>
<dbReference type="STRING" id="1802385.A2856_03980"/>
<dbReference type="AlphaFoldDB" id="A0A1F7TMI1"/>
<evidence type="ECO:0000313" key="7">
    <source>
        <dbReference type="Proteomes" id="UP000177885"/>
    </source>
</evidence>
<dbReference type="InterPro" id="IPR001854">
    <property type="entry name" value="Ribosomal_uL29"/>
</dbReference>
<comment type="caution">
    <text evidence="6">The sequence shown here is derived from an EMBL/GenBank/DDBJ whole genome shotgun (WGS) entry which is preliminary data.</text>
</comment>
<name>A0A1F7TMI1_9BACT</name>
<dbReference type="EMBL" id="MGDT01000003">
    <property type="protein sequence ID" value="OGL67191.1"/>
    <property type="molecule type" value="Genomic_DNA"/>
</dbReference>
<dbReference type="GO" id="GO:1990904">
    <property type="term" value="C:ribonucleoprotein complex"/>
    <property type="evidence" value="ECO:0007669"/>
    <property type="project" value="UniProtKB-KW"/>
</dbReference>
<dbReference type="InterPro" id="IPR036049">
    <property type="entry name" value="Ribosomal_uL29_sf"/>
</dbReference>
<evidence type="ECO:0000313" key="6">
    <source>
        <dbReference type="EMBL" id="OGL67191.1"/>
    </source>
</evidence>
<dbReference type="GO" id="GO:0006412">
    <property type="term" value="P:translation"/>
    <property type="evidence" value="ECO:0007669"/>
    <property type="project" value="UniProtKB-UniRule"/>
</dbReference>
<dbReference type="SUPFAM" id="SSF46561">
    <property type="entry name" value="Ribosomal protein L29 (L29p)"/>
    <property type="match status" value="1"/>
</dbReference>
<dbReference type="GO" id="GO:0005840">
    <property type="term" value="C:ribosome"/>
    <property type="evidence" value="ECO:0007669"/>
    <property type="project" value="UniProtKB-KW"/>
</dbReference>
<evidence type="ECO:0000256" key="2">
    <source>
        <dbReference type="ARBA" id="ARBA00022980"/>
    </source>
</evidence>
<dbReference type="Gene3D" id="1.10.287.310">
    <property type="match status" value="1"/>
</dbReference>
<evidence type="ECO:0000256" key="5">
    <source>
        <dbReference type="HAMAP-Rule" id="MF_00374"/>
    </source>
</evidence>
<accession>A0A1F7TMI1</accession>
<sequence>MKRKDTLKELRAKSAEALVRERATLATHLRDLAFKLSSNQLKDVRKVREAKTRLARVNAVLAEKATA</sequence>
<keyword evidence="3 5" id="KW-0687">Ribonucleoprotein</keyword>
<evidence type="ECO:0000256" key="3">
    <source>
        <dbReference type="ARBA" id="ARBA00023274"/>
    </source>
</evidence>
<proteinExistence type="inferred from homology"/>
<comment type="similarity">
    <text evidence="1 5">Belongs to the universal ribosomal protein uL29 family.</text>
</comment>
<evidence type="ECO:0000256" key="4">
    <source>
        <dbReference type="ARBA" id="ARBA00035204"/>
    </source>
</evidence>
<protein>
    <recommendedName>
        <fullName evidence="4 5">Large ribosomal subunit protein uL29</fullName>
    </recommendedName>
</protein>
<dbReference type="Proteomes" id="UP000177885">
    <property type="component" value="Unassembled WGS sequence"/>
</dbReference>
<dbReference type="GO" id="GO:0003735">
    <property type="term" value="F:structural constituent of ribosome"/>
    <property type="evidence" value="ECO:0007669"/>
    <property type="project" value="InterPro"/>
</dbReference>
<dbReference type="NCBIfam" id="TIGR00012">
    <property type="entry name" value="L29"/>
    <property type="match status" value="1"/>
</dbReference>
<keyword evidence="2 5" id="KW-0689">Ribosomal protein</keyword>
<organism evidence="6 7">
    <name type="scientific">Candidatus Uhrbacteria bacterium RIFCSPHIGHO2_01_FULL_63_20</name>
    <dbReference type="NCBI Taxonomy" id="1802385"/>
    <lineage>
        <taxon>Bacteria</taxon>
        <taxon>Candidatus Uhriibacteriota</taxon>
    </lineage>
</organism>
<dbReference type="HAMAP" id="MF_00374">
    <property type="entry name" value="Ribosomal_uL29"/>
    <property type="match status" value="1"/>
</dbReference>
<gene>
    <name evidence="5" type="primary">rpmC</name>
    <name evidence="6" type="ORF">A2856_03980</name>
</gene>
<evidence type="ECO:0000256" key="1">
    <source>
        <dbReference type="ARBA" id="ARBA00009254"/>
    </source>
</evidence>
<reference evidence="6 7" key="1">
    <citation type="journal article" date="2016" name="Nat. Commun.">
        <title>Thousands of microbial genomes shed light on interconnected biogeochemical processes in an aquifer system.</title>
        <authorList>
            <person name="Anantharaman K."/>
            <person name="Brown C.T."/>
            <person name="Hug L.A."/>
            <person name="Sharon I."/>
            <person name="Castelle C.J."/>
            <person name="Probst A.J."/>
            <person name="Thomas B.C."/>
            <person name="Singh A."/>
            <person name="Wilkins M.J."/>
            <person name="Karaoz U."/>
            <person name="Brodie E.L."/>
            <person name="Williams K.H."/>
            <person name="Hubbard S.S."/>
            <person name="Banfield J.F."/>
        </authorList>
    </citation>
    <scope>NUCLEOTIDE SEQUENCE [LARGE SCALE GENOMIC DNA]</scope>
</reference>